<dbReference type="Gene3D" id="3.40.50.300">
    <property type="entry name" value="P-loop containing nucleotide triphosphate hydrolases"/>
    <property type="match status" value="2"/>
</dbReference>
<gene>
    <name evidence="20" type="primary">106068471</name>
</gene>
<evidence type="ECO:0000256" key="12">
    <source>
        <dbReference type="ARBA" id="ARBA00022859"/>
    </source>
</evidence>
<evidence type="ECO:0000313" key="21">
    <source>
        <dbReference type="Proteomes" id="UP000076420"/>
    </source>
</evidence>
<keyword evidence="13" id="KW-0694">RNA-binding</keyword>
<evidence type="ECO:0000256" key="10">
    <source>
        <dbReference type="ARBA" id="ARBA00022833"/>
    </source>
</evidence>
<feature type="domain" description="RLR CTR" evidence="19">
    <location>
        <begin position="881"/>
        <end position="1020"/>
    </location>
</feature>
<evidence type="ECO:0000256" key="16">
    <source>
        <dbReference type="SAM" id="Coils"/>
    </source>
</evidence>
<dbReference type="GO" id="GO:0003724">
    <property type="term" value="F:RNA helicase activity"/>
    <property type="evidence" value="ECO:0007669"/>
    <property type="project" value="UniProtKB-EC"/>
</dbReference>
<evidence type="ECO:0000256" key="14">
    <source>
        <dbReference type="ARBA" id="ARBA00023118"/>
    </source>
</evidence>
<dbReference type="InterPro" id="IPR051363">
    <property type="entry name" value="RLR_Helicase"/>
</dbReference>
<keyword evidence="11" id="KW-0067">ATP-binding</keyword>
<dbReference type="Pfam" id="PF00271">
    <property type="entry name" value="Helicase_C"/>
    <property type="match status" value="1"/>
</dbReference>
<dbReference type="Pfam" id="PF00270">
    <property type="entry name" value="DEAD"/>
    <property type="match status" value="1"/>
</dbReference>
<keyword evidence="9" id="KW-0347">Helicase</keyword>
<dbReference type="PANTHER" id="PTHR14074:SF16">
    <property type="entry name" value="ANTIVIRAL INNATE IMMUNE RESPONSE RECEPTOR RIG-I"/>
    <property type="match status" value="1"/>
</dbReference>
<dbReference type="PROSITE" id="PS51194">
    <property type="entry name" value="HELICASE_CTER"/>
    <property type="match status" value="1"/>
</dbReference>
<dbReference type="PANTHER" id="PTHR14074">
    <property type="entry name" value="HELICASE WITH DEATH DOMAIN-RELATED"/>
    <property type="match status" value="1"/>
</dbReference>
<feature type="domain" description="Helicase C-terminal" evidence="18">
    <location>
        <begin position="679"/>
        <end position="860"/>
    </location>
</feature>
<comment type="similarity">
    <text evidence="2">Belongs to the helicase family. RLR subfamily.</text>
</comment>
<evidence type="ECO:0000256" key="11">
    <source>
        <dbReference type="ARBA" id="ARBA00022840"/>
    </source>
</evidence>
<dbReference type="RefSeq" id="XP_013083290.2">
    <property type="nucleotide sequence ID" value="XM_013227836.2"/>
</dbReference>
<dbReference type="InterPro" id="IPR027417">
    <property type="entry name" value="P-loop_NTPase"/>
</dbReference>
<name>A0A2C9KLF1_BIOGL</name>
<accession>A0A2C9KLF1</accession>
<evidence type="ECO:0000259" key="17">
    <source>
        <dbReference type="PROSITE" id="PS51192"/>
    </source>
</evidence>
<dbReference type="RefSeq" id="XP_013083291.2">
    <property type="nucleotide sequence ID" value="XM_013227837.2"/>
</dbReference>
<evidence type="ECO:0000256" key="15">
    <source>
        <dbReference type="ARBA" id="ARBA00049390"/>
    </source>
</evidence>
<keyword evidence="7" id="KW-0547">Nucleotide-binding</keyword>
<evidence type="ECO:0000256" key="7">
    <source>
        <dbReference type="ARBA" id="ARBA00022741"/>
    </source>
</evidence>
<dbReference type="GO" id="GO:0003723">
    <property type="term" value="F:RNA binding"/>
    <property type="evidence" value="ECO:0007669"/>
    <property type="project" value="UniProtKB-KW"/>
</dbReference>
<dbReference type="GO" id="GO:0046872">
    <property type="term" value="F:metal ion binding"/>
    <property type="evidence" value="ECO:0007669"/>
    <property type="project" value="UniProtKB-KW"/>
</dbReference>
<dbReference type="SMART" id="SM00487">
    <property type="entry name" value="DEXDc"/>
    <property type="match status" value="1"/>
</dbReference>
<dbReference type="EnsemblMetazoa" id="BGLB021009-RA">
    <property type="protein sequence ID" value="BGLB021009-PA"/>
    <property type="gene ID" value="BGLB021009"/>
</dbReference>
<evidence type="ECO:0000256" key="6">
    <source>
        <dbReference type="ARBA" id="ARBA00022723"/>
    </source>
</evidence>
<dbReference type="Proteomes" id="UP000076420">
    <property type="component" value="Unassembled WGS sequence"/>
</dbReference>
<evidence type="ECO:0000256" key="3">
    <source>
        <dbReference type="ARBA" id="ARBA00012552"/>
    </source>
</evidence>
<evidence type="ECO:0000256" key="2">
    <source>
        <dbReference type="ARBA" id="ARBA00006866"/>
    </source>
</evidence>
<comment type="subcellular location">
    <subcellularLocation>
        <location evidence="1">Cytoplasm</location>
    </subcellularLocation>
</comment>
<dbReference type="GO" id="GO:0005737">
    <property type="term" value="C:cytoplasm"/>
    <property type="evidence" value="ECO:0007669"/>
    <property type="project" value="UniProtKB-SubCell"/>
</dbReference>
<dbReference type="EC" id="3.6.4.13" evidence="3"/>
<dbReference type="PROSITE" id="PS51192">
    <property type="entry name" value="HELICASE_ATP_BIND_1"/>
    <property type="match status" value="1"/>
</dbReference>
<reference evidence="20" key="1">
    <citation type="submission" date="2020-05" db="UniProtKB">
        <authorList>
            <consortium name="EnsemblMetazoa"/>
        </authorList>
    </citation>
    <scope>IDENTIFICATION</scope>
    <source>
        <strain evidence="20">BB02</strain>
    </source>
</reference>
<dbReference type="SMART" id="SM00490">
    <property type="entry name" value="HELICc"/>
    <property type="match status" value="1"/>
</dbReference>
<proteinExistence type="inferred from homology"/>
<dbReference type="GO" id="GO:0051607">
    <property type="term" value="P:defense response to virus"/>
    <property type="evidence" value="ECO:0007669"/>
    <property type="project" value="UniProtKB-KW"/>
</dbReference>
<evidence type="ECO:0000259" key="19">
    <source>
        <dbReference type="PROSITE" id="PS51789"/>
    </source>
</evidence>
<keyword evidence="10" id="KW-0862">Zinc</keyword>
<dbReference type="PROSITE" id="PS51789">
    <property type="entry name" value="RLR_CTR"/>
    <property type="match status" value="1"/>
</dbReference>
<dbReference type="STRING" id="6526.A0A2C9KLF1"/>
<comment type="catalytic activity">
    <reaction evidence="15">
        <text>ATP + H2O = ADP + phosphate + H(+)</text>
        <dbReference type="Rhea" id="RHEA:13065"/>
        <dbReference type="ChEBI" id="CHEBI:15377"/>
        <dbReference type="ChEBI" id="CHEBI:15378"/>
        <dbReference type="ChEBI" id="CHEBI:30616"/>
        <dbReference type="ChEBI" id="CHEBI:43474"/>
        <dbReference type="ChEBI" id="CHEBI:456216"/>
        <dbReference type="EC" id="3.6.4.13"/>
    </reaction>
    <physiologicalReaction direction="left-to-right" evidence="15">
        <dbReference type="Rhea" id="RHEA:13066"/>
    </physiologicalReaction>
</comment>
<organism evidence="20 21">
    <name type="scientific">Biomphalaria glabrata</name>
    <name type="common">Bloodfluke planorb</name>
    <name type="synonym">Freshwater snail</name>
    <dbReference type="NCBI Taxonomy" id="6526"/>
    <lineage>
        <taxon>Eukaryota</taxon>
        <taxon>Metazoa</taxon>
        <taxon>Spiralia</taxon>
        <taxon>Lophotrochozoa</taxon>
        <taxon>Mollusca</taxon>
        <taxon>Gastropoda</taxon>
        <taxon>Heterobranchia</taxon>
        <taxon>Euthyneura</taxon>
        <taxon>Panpulmonata</taxon>
        <taxon>Hygrophila</taxon>
        <taxon>Lymnaeoidea</taxon>
        <taxon>Planorbidae</taxon>
        <taxon>Biomphalaria</taxon>
    </lineage>
</organism>
<protein>
    <recommendedName>
        <fullName evidence="3">RNA helicase</fullName>
        <ecNumber evidence="3">3.6.4.13</ecNumber>
    </recommendedName>
</protein>
<evidence type="ECO:0000313" key="20">
    <source>
        <dbReference type="EnsemblMetazoa" id="BGLB021009-PA"/>
    </source>
</evidence>
<feature type="coiled-coil region" evidence="16">
    <location>
        <begin position="31"/>
        <end position="65"/>
    </location>
</feature>
<keyword evidence="6" id="KW-0479">Metal-binding</keyword>
<keyword evidence="5" id="KW-0399">Innate immunity</keyword>
<evidence type="ECO:0000256" key="9">
    <source>
        <dbReference type="ARBA" id="ARBA00022806"/>
    </source>
</evidence>
<sequence>MEDIEDLKIIISSLRDVFMEYLRPDVLDILASKSEMLNLSLKSQIEKYQEESKEQQKGLSKLLDDILEDDNFLLEFIQILHQDSYNSGESLFIASQLEDGKEVQIGQSISLFLLLMNNDCVLQLTCQDIYDIIQKLVAYNFIRKHDYEQLQCKKYKPLHLFLEMFRSIKHYEPKWFPTFICLLKEKKPNVFDLNSNAKGWKKTASSSVDMLEDLKNITAIHKDVNIPDNESVVSSLSSLSTSSESCSIYSDKSESNLTGILTPSFVLQEKNLLSKVAHPDIWKDLDSLGILDFSQIICDDFSEGCTDMEMDSGCPLSKTEESRVLALKDYQLELTDHAVKGKNTIIYAPTGSGKTIVAIYIILKHLERRRTKKPVAFFATTIPLVKQQYSRITYYLQDKYKVLQVTSENDYSMSLNMILSGYDVVVMTPKILENHFRKSYLHISDFSVLVFDECHHTHKKEPYLNLMSFYLKAKKQSSAEESKVSLPQIIGLTASISIGKAKIFVEAVKNILKVCANLDAEKVSTVVKYEAQLKADVNEPEEELHLLFDTSNIEIVKELKKQMSKLEERLDYNSKDIECLQTLVCSRPKDQLSPQYGQWAMDVFTRTRLIKPSDPLHTKYVTNIMTIADYLLAYNIAVEMLILVHIKDVLQFLANYLGKYRKSKDSATEEIIYYESFLNIKQLLEHKEDSESQNLNILKEKLMENLVLKDSTSCGIVFVRTRAMTESLTSWINQCGDLSPLRARAFTGTASMLNHRGLSQSEQEEIIQLFGSGQVRLLVATSVCDEGLDIPACSLVIIYNHVGNEVTSLQRKGRARQKGGKCILLATKASYNKELVNQKKRKWMLQAIRYISKMTPQKVTASNTSQQDQILKDTDKISFDMGTGISKEIPFKMMCSYCKSLVIESKNVKVFLQSHRVTVDSNILKQVKVFPLQSALSGKNSQSIGAVYCNSRNCINKLGTMMVLARAPFVVLKAENLVFDSEEHVQQTDTGRFSLKYCHFRQWNKVPYKLEDLETKDILSYLSQLSQAIHKDTAECST</sequence>
<dbReference type="InterPro" id="IPR041204">
    <property type="entry name" value="RIG-I-like_C"/>
</dbReference>
<dbReference type="OrthoDB" id="6150506at2759"/>
<dbReference type="InterPro" id="IPR014001">
    <property type="entry name" value="Helicase_ATP-bd"/>
</dbReference>
<dbReference type="Pfam" id="PF18119">
    <property type="entry name" value="RIG-I_C"/>
    <property type="match status" value="1"/>
</dbReference>
<dbReference type="InterPro" id="IPR011545">
    <property type="entry name" value="DEAD/DEAH_box_helicase_dom"/>
</dbReference>
<dbReference type="EnsemblMetazoa" id="BGLB021009-RC">
    <property type="protein sequence ID" value="BGLB021009-PC"/>
    <property type="gene ID" value="BGLB021009"/>
</dbReference>
<dbReference type="Gene3D" id="2.170.150.30">
    <property type="entry name" value="RIG-I-like receptor, C-terminal regulatory domain"/>
    <property type="match status" value="1"/>
</dbReference>
<dbReference type="SUPFAM" id="SSF52540">
    <property type="entry name" value="P-loop containing nucleoside triphosphate hydrolases"/>
    <property type="match status" value="1"/>
</dbReference>
<dbReference type="VEuPathDB" id="VectorBase:BGLAX_029228"/>
<keyword evidence="4" id="KW-0963">Cytoplasm</keyword>
<keyword evidence="8" id="KW-0378">Hydrolase</keyword>
<evidence type="ECO:0000256" key="13">
    <source>
        <dbReference type="ARBA" id="ARBA00022884"/>
    </source>
</evidence>
<keyword evidence="16" id="KW-0175">Coiled coil</keyword>
<dbReference type="InterPro" id="IPR021673">
    <property type="entry name" value="RLR_CTR"/>
</dbReference>
<keyword evidence="12" id="KW-0391">Immunity</keyword>
<evidence type="ECO:0000259" key="18">
    <source>
        <dbReference type="PROSITE" id="PS51194"/>
    </source>
</evidence>
<dbReference type="VEuPathDB" id="VectorBase:BGLB021009"/>
<evidence type="ECO:0000256" key="5">
    <source>
        <dbReference type="ARBA" id="ARBA00022588"/>
    </source>
</evidence>
<dbReference type="Gene3D" id="1.20.1320.30">
    <property type="match status" value="1"/>
</dbReference>
<dbReference type="GO" id="GO:0005524">
    <property type="term" value="F:ATP binding"/>
    <property type="evidence" value="ECO:0007669"/>
    <property type="project" value="UniProtKB-KW"/>
</dbReference>
<dbReference type="GO" id="GO:0016787">
    <property type="term" value="F:hydrolase activity"/>
    <property type="evidence" value="ECO:0007669"/>
    <property type="project" value="UniProtKB-KW"/>
</dbReference>
<dbReference type="InterPro" id="IPR038557">
    <property type="entry name" value="RLR_C_sf"/>
</dbReference>
<dbReference type="KEGG" id="bgt:106068471"/>
<keyword evidence="14" id="KW-0051">Antiviral defense</keyword>
<dbReference type="InterPro" id="IPR001650">
    <property type="entry name" value="Helicase_C-like"/>
</dbReference>
<evidence type="ECO:0000256" key="1">
    <source>
        <dbReference type="ARBA" id="ARBA00004496"/>
    </source>
</evidence>
<feature type="domain" description="Helicase ATP-binding" evidence="17">
    <location>
        <begin position="335"/>
        <end position="514"/>
    </location>
</feature>
<evidence type="ECO:0000256" key="4">
    <source>
        <dbReference type="ARBA" id="ARBA00022490"/>
    </source>
</evidence>
<dbReference type="Pfam" id="PF11648">
    <property type="entry name" value="RIG-I_C-RD"/>
    <property type="match status" value="1"/>
</dbReference>
<dbReference type="GO" id="GO:0045087">
    <property type="term" value="P:innate immune response"/>
    <property type="evidence" value="ECO:0007669"/>
    <property type="project" value="UniProtKB-KW"/>
</dbReference>
<dbReference type="AlphaFoldDB" id="A0A2C9KLF1"/>
<evidence type="ECO:0000256" key="8">
    <source>
        <dbReference type="ARBA" id="ARBA00022801"/>
    </source>
</evidence>